<accession>A0ABW4GSQ2</accession>
<name>A0ABW4GSQ2_9ACTN</name>
<dbReference type="CDD" id="cd15831">
    <property type="entry name" value="BTAD"/>
    <property type="match status" value="1"/>
</dbReference>
<evidence type="ECO:0000313" key="7">
    <source>
        <dbReference type="EMBL" id="MFD1545575.1"/>
    </source>
</evidence>
<keyword evidence="3" id="KW-0804">Transcription</keyword>
<evidence type="ECO:0000259" key="6">
    <source>
        <dbReference type="PROSITE" id="PS51755"/>
    </source>
</evidence>
<keyword evidence="8" id="KW-1185">Reference proteome</keyword>
<dbReference type="EMBL" id="JBHUCM010000048">
    <property type="protein sequence ID" value="MFD1545575.1"/>
    <property type="molecule type" value="Genomic_DNA"/>
</dbReference>
<feature type="DNA-binding region" description="OmpR/PhoB-type" evidence="4">
    <location>
        <begin position="1"/>
        <end position="69"/>
    </location>
</feature>
<organism evidence="7 8">
    <name type="scientific">Nonomuraea guangzhouensis</name>
    <dbReference type="NCBI Taxonomy" id="1291555"/>
    <lineage>
        <taxon>Bacteria</taxon>
        <taxon>Bacillati</taxon>
        <taxon>Actinomycetota</taxon>
        <taxon>Actinomycetes</taxon>
        <taxon>Streptosporangiales</taxon>
        <taxon>Streptosporangiaceae</taxon>
        <taxon>Nonomuraea</taxon>
    </lineage>
</organism>
<feature type="region of interest" description="Disordered" evidence="5">
    <location>
        <begin position="225"/>
        <end position="269"/>
    </location>
</feature>
<dbReference type="Pfam" id="PF03704">
    <property type="entry name" value="BTAD"/>
    <property type="match status" value="1"/>
</dbReference>
<comment type="caution">
    <text evidence="7">The sequence shown here is derived from an EMBL/GenBank/DDBJ whole genome shotgun (WGS) entry which is preliminary data.</text>
</comment>
<dbReference type="InterPro" id="IPR005158">
    <property type="entry name" value="BTAD"/>
</dbReference>
<proteinExistence type="predicted"/>
<dbReference type="InterPro" id="IPR001867">
    <property type="entry name" value="OmpR/PhoB-type_DNA-bd"/>
</dbReference>
<reference evidence="8" key="1">
    <citation type="journal article" date="2019" name="Int. J. Syst. Evol. Microbiol.">
        <title>The Global Catalogue of Microorganisms (GCM) 10K type strain sequencing project: providing services to taxonomists for standard genome sequencing and annotation.</title>
        <authorList>
            <consortium name="The Broad Institute Genomics Platform"/>
            <consortium name="The Broad Institute Genome Sequencing Center for Infectious Disease"/>
            <person name="Wu L."/>
            <person name="Ma J."/>
        </authorList>
    </citation>
    <scope>NUCLEOTIDE SEQUENCE [LARGE SCALE GENOMIC DNA]</scope>
    <source>
        <strain evidence="8">CGMCC 1.15399</strain>
    </source>
</reference>
<evidence type="ECO:0000256" key="3">
    <source>
        <dbReference type="ARBA" id="ARBA00023163"/>
    </source>
</evidence>
<sequence length="269" mass="29188">MLALLLLAGTRPVTMEELIDKIWGAEPISSARKVIQHYASDLRAHLGHSSGPGLGDMLPKYQGGYRLLTDRNQVDVYRFRDLVNDARPLLCRDDAQAVLILRDALRQWGTRGLRPGEPLSGLTGQSAANARAKLQAEHRAAVIDCLEAELRLGHHAQLVPEILELASAGPPDEQLTGLFMLACHHAGRSAEALGAFSALRKRLADELGADPGADIEHLHQRILQQDPDLSDAHRFTPSGAEARSPRESAKSAVLRVAEAARKGEAKPSE</sequence>
<gene>
    <name evidence="7" type="ORF">ACFSJ0_51645</name>
</gene>
<evidence type="ECO:0000313" key="8">
    <source>
        <dbReference type="Proteomes" id="UP001597097"/>
    </source>
</evidence>
<evidence type="ECO:0000256" key="2">
    <source>
        <dbReference type="ARBA" id="ARBA00023125"/>
    </source>
</evidence>
<keyword evidence="1" id="KW-0805">Transcription regulation</keyword>
<dbReference type="RefSeq" id="WP_219533999.1">
    <property type="nucleotide sequence ID" value="NZ_JAHKRM010000020.1"/>
</dbReference>
<dbReference type="Proteomes" id="UP001597097">
    <property type="component" value="Unassembled WGS sequence"/>
</dbReference>
<evidence type="ECO:0000256" key="5">
    <source>
        <dbReference type="SAM" id="MobiDB-lite"/>
    </source>
</evidence>
<dbReference type="PROSITE" id="PS51755">
    <property type="entry name" value="OMPR_PHOB"/>
    <property type="match status" value="1"/>
</dbReference>
<feature type="compositionally biased region" description="Basic and acidic residues" evidence="5">
    <location>
        <begin position="258"/>
        <end position="269"/>
    </location>
</feature>
<protein>
    <submittedName>
        <fullName evidence="7">BTAD domain-containing putative transcriptional regulator</fullName>
    </submittedName>
</protein>
<feature type="domain" description="OmpR/PhoB-type" evidence="6">
    <location>
        <begin position="1"/>
        <end position="69"/>
    </location>
</feature>
<evidence type="ECO:0000256" key="1">
    <source>
        <dbReference type="ARBA" id="ARBA00023015"/>
    </source>
</evidence>
<dbReference type="PANTHER" id="PTHR35807">
    <property type="entry name" value="TRANSCRIPTIONAL REGULATOR REDD-RELATED"/>
    <property type="match status" value="1"/>
</dbReference>
<dbReference type="PANTHER" id="PTHR35807:SF1">
    <property type="entry name" value="TRANSCRIPTIONAL REGULATOR REDD"/>
    <property type="match status" value="1"/>
</dbReference>
<dbReference type="InterPro" id="IPR051677">
    <property type="entry name" value="AfsR-DnrI-RedD_regulator"/>
</dbReference>
<keyword evidence="2 4" id="KW-0238">DNA-binding</keyword>
<dbReference type="SMART" id="SM01043">
    <property type="entry name" value="BTAD"/>
    <property type="match status" value="1"/>
</dbReference>
<evidence type="ECO:0000256" key="4">
    <source>
        <dbReference type="PROSITE-ProRule" id="PRU01091"/>
    </source>
</evidence>